<keyword evidence="9" id="KW-0560">Oxidoreductase</keyword>
<keyword evidence="4 6" id="KW-0472">Membrane</keyword>
<evidence type="ECO:0000259" key="8">
    <source>
        <dbReference type="Pfam" id="PF00662"/>
    </source>
</evidence>
<dbReference type="Pfam" id="PF00361">
    <property type="entry name" value="Proton_antipo_M"/>
    <property type="match status" value="1"/>
</dbReference>
<dbReference type="EMBL" id="CADCTQ010000033">
    <property type="protein sequence ID" value="CAA9219515.1"/>
    <property type="molecule type" value="Genomic_DNA"/>
</dbReference>
<dbReference type="GO" id="GO:0008137">
    <property type="term" value="F:NADH dehydrogenase (ubiquinone) activity"/>
    <property type="evidence" value="ECO:0007669"/>
    <property type="project" value="InterPro"/>
</dbReference>
<accession>A0A6J4HDV6</accession>
<evidence type="ECO:0000256" key="4">
    <source>
        <dbReference type="ARBA" id="ARBA00023136"/>
    </source>
</evidence>
<feature type="transmembrane region" description="Helical" evidence="6">
    <location>
        <begin position="214"/>
        <end position="239"/>
    </location>
</feature>
<evidence type="ECO:0000256" key="2">
    <source>
        <dbReference type="ARBA" id="ARBA00022692"/>
    </source>
</evidence>
<dbReference type="Pfam" id="PF00662">
    <property type="entry name" value="Proton_antipo_N"/>
    <property type="match status" value="1"/>
</dbReference>
<keyword evidence="3 6" id="KW-1133">Transmembrane helix</keyword>
<feature type="transmembrane region" description="Helical" evidence="6">
    <location>
        <begin position="424"/>
        <end position="443"/>
    </location>
</feature>
<keyword evidence="9" id="KW-0830">Ubiquinone</keyword>
<evidence type="ECO:0000256" key="3">
    <source>
        <dbReference type="ARBA" id="ARBA00022989"/>
    </source>
</evidence>
<dbReference type="GO" id="GO:0003954">
    <property type="term" value="F:NADH dehydrogenase activity"/>
    <property type="evidence" value="ECO:0007669"/>
    <property type="project" value="TreeGrafter"/>
</dbReference>
<comment type="subcellular location">
    <subcellularLocation>
        <location evidence="1">Endomembrane system</location>
        <topology evidence="1">Multi-pass membrane protein</topology>
    </subcellularLocation>
    <subcellularLocation>
        <location evidence="5">Membrane</location>
        <topology evidence="5">Multi-pass membrane protein</topology>
    </subcellularLocation>
</comment>
<feature type="transmembrane region" description="Helical" evidence="6">
    <location>
        <begin position="87"/>
        <end position="108"/>
    </location>
</feature>
<feature type="transmembrane region" description="Helical" evidence="6">
    <location>
        <begin position="380"/>
        <end position="404"/>
    </location>
</feature>
<feature type="transmembrane region" description="Helical" evidence="6">
    <location>
        <begin position="251"/>
        <end position="270"/>
    </location>
</feature>
<feature type="transmembrane region" description="Helical" evidence="6">
    <location>
        <begin position="276"/>
        <end position="298"/>
    </location>
</feature>
<dbReference type="InterPro" id="IPR018393">
    <property type="entry name" value="NADHpl_OxRdtase_5_subgr"/>
</dbReference>
<dbReference type="GO" id="GO:0016020">
    <property type="term" value="C:membrane"/>
    <property type="evidence" value="ECO:0007669"/>
    <property type="project" value="UniProtKB-SubCell"/>
</dbReference>
<dbReference type="PANTHER" id="PTHR42829:SF2">
    <property type="entry name" value="NADH-UBIQUINONE OXIDOREDUCTASE CHAIN 5"/>
    <property type="match status" value="1"/>
</dbReference>
<feature type="transmembrane region" description="Helical" evidence="6">
    <location>
        <begin position="305"/>
        <end position="325"/>
    </location>
</feature>
<feature type="transmembrane region" description="Helical" evidence="6">
    <location>
        <begin position="6"/>
        <end position="25"/>
    </location>
</feature>
<name>A0A6J4HDV6_9SPHI</name>
<feature type="transmembrane region" description="Helical" evidence="6">
    <location>
        <begin position="337"/>
        <end position="359"/>
    </location>
</feature>
<evidence type="ECO:0000256" key="1">
    <source>
        <dbReference type="ARBA" id="ARBA00004127"/>
    </source>
</evidence>
<dbReference type="EC" id="1.6.5.3" evidence="9"/>
<gene>
    <name evidence="9" type="ORF">AVDCRST_MAG56-670</name>
</gene>
<evidence type="ECO:0000313" key="9">
    <source>
        <dbReference type="EMBL" id="CAA9219515.1"/>
    </source>
</evidence>
<dbReference type="InterPro" id="IPR001516">
    <property type="entry name" value="Proton_antipo_N"/>
</dbReference>
<sequence>MGTSLPTLLLLAIPLLPLLAFGLLAGFGRYLPRQGDWLACGLTAGSFAAALAVFAGMWPDGEWQAQADWFHLASHSFRAGLWADRHAALMGVLVTGVSLLVQLFSVGYMRGEPRYGWYFACLGLFTGAMLGVVLADNLFLLYACWELVGLSSYLLIGFWFTRPDAAVAARNAFFINRLGDVGFLLALMLVFILFGSSDLRFLTREALLPRNTSWSLVVGLGLFCGTVAKSAQFPLQLWLPGAMAGPTPVSALIHAATMVAAGVYLLLRVFPLLDVPVLTVIAAVGAVTAFMGAVAALSQTDIKRVLAFSTISQLGYMVMAVGVGAPGAAMLHLVTHAFFKAGLFLCAGSVIHALHGAGHHAHAAFDAQDMRRMGGLRRKLPVTFACYTLCGLALAGLPLFSGFLSKDAILAATLDWAAGTGNGAAGVVPLLGFGSALLTAVYVGRQLLLVFAGPSRLGHEGAYGAITESPAVMRGPMLLLAALSLFLPFSFNPLDAGDGWLLPALDGPAAPGRAWHAFTLVVSGGLAVLGLGIGYLSARRPHFRAPAPLRALSYRNWFLDDAFRLAVVAPGKIGARLARLADQKGIDALVNLAGVAVVVGAHLVSWLDRYVVDGAVRLVVFVTGRVGLAARSRNGRVQTYFAVALSVFLLALVWLLLG</sequence>
<reference evidence="9" key="1">
    <citation type="submission" date="2020-02" db="EMBL/GenBank/DDBJ databases">
        <authorList>
            <person name="Meier V. D."/>
        </authorList>
    </citation>
    <scope>NUCLEOTIDE SEQUENCE</scope>
    <source>
        <strain evidence="9">AVDCRST_MAG56</strain>
    </source>
</reference>
<evidence type="ECO:0000256" key="5">
    <source>
        <dbReference type="RuleBase" id="RU000320"/>
    </source>
</evidence>
<evidence type="ECO:0000256" key="6">
    <source>
        <dbReference type="SAM" id="Phobius"/>
    </source>
</evidence>
<dbReference type="GO" id="GO:0015990">
    <property type="term" value="P:electron transport coupled proton transport"/>
    <property type="evidence" value="ECO:0007669"/>
    <property type="project" value="TreeGrafter"/>
</dbReference>
<feature type="transmembrane region" description="Helical" evidence="6">
    <location>
        <begin position="37"/>
        <end position="58"/>
    </location>
</feature>
<feature type="domain" description="NADH:quinone oxidoreductase/Mrp antiporter transmembrane" evidence="7">
    <location>
        <begin position="135"/>
        <end position="420"/>
    </location>
</feature>
<dbReference type="PANTHER" id="PTHR42829">
    <property type="entry name" value="NADH-UBIQUINONE OXIDOREDUCTASE CHAIN 5"/>
    <property type="match status" value="1"/>
</dbReference>
<dbReference type="NCBIfam" id="TIGR01974">
    <property type="entry name" value="NDH_I_L"/>
    <property type="match status" value="1"/>
</dbReference>
<evidence type="ECO:0000259" key="7">
    <source>
        <dbReference type="Pfam" id="PF00361"/>
    </source>
</evidence>
<feature type="transmembrane region" description="Helical" evidence="6">
    <location>
        <begin position="640"/>
        <end position="657"/>
    </location>
</feature>
<feature type="transmembrane region" description="Helical" evidence="6">
    <location>
        <begin position="140"/>
        <end position="161"/>
    </location>
</feature>
<proteinExistence type="predicted"/>
<dbReference type="GO" id="GO:0042773">
    <property type="term" value="P:ATP synthesis coupled electron transport"/>
    <property type="evidence" value="ECO:0007669"/>
    <property type="project" value="InterPro"/>
</dbReference>
<feature type="transmembrane region" description="Helical" evidence="6">
    <location>
        <begin position="173"/>
        <end position="194"/>
    </location>
</feature>
<dbReference type="Gene3D" id="1.20.5.2700">
    <property type="match status" value="1"/>
</dbReference>
<feature type="transmembrane region" description="Helical" evidence="6">
    <location>
        <begin position="514"/>
        <end position="536"/>
    </location>
</feature>
<dbReference type="AlphaFoldDB" id="A0A6J4HDV6"/>
<feature type="transmembrane region" description="Helical" evidence="6">
    <location>
        <begin position="477"/>
        <end position="494"/>
    </location>
</feature>
<dbReference type="PRINTS" id="PR01434">
    <property type="entry name" value="NADHDHGNASE5"/>
</dbReference>
<protein>
    <submittedName>
        <fullName evidence="9">NADH-ubiquinone oxidoreductase chain L</fullName>
        <ecNumber evidence="9">1.6.5.3</ecNumber>
    </submittedName>
</protein>
<dbReference type="InterPro" id="IPR003945">
    <property type="entry name" value="NU5C-like"/>
</dbReference>
<keyword evidence="2 5" id="KW-0812">Transmembrane</keyword>
<feature type="domain" description="NADH-Ubiquinone oxidoreductase (complex I) chain 5 N-terminal" evidence="8">
    <location>
        <begin position="69"/>
        <end position="119"/>
    </location>
</feature>
<dbReference type="InterPro" id="IPR001750">
    <property type="entry name" value="ND/Mrp_TM"/>
</dbReference>
<organism evidence="9">
    <name type="scientific">uncultured Cytophagales bacterium</name>
    <dbReference type="NCBI Taxonomy" id="158755"/>
    <lineage>
        <taxon>Bacteria</taxon>
        <taxon>Pseudomonadati</taxon>
        <taxon>Bacteroidota</taxon>
        <taxon>Sphingobacteriia</taxon>
        <taxon>Sphingobacteriales</taxon>
        <taxon>environmental samples</taxon>
    </lineage>
</organism>
<feature type="transmembrane region" description="Helical" evidence="6">
    <location>
        <begin position="115"/>
        <end position="134"/>
    </location>
</feature>
<dbReference type="GO" id="GO:0012505">
    <property type="term" value="C:endomembrane system"/>
    <property type="evidence" value="ECO:0007669"/>
    <property type="project" value="UniProtKB-SubCell"/>
</dbReference>